<dbReference type="Proteomes" id="UP000011568">
    <property type="component" value="Unassembled WGS sequence"/>
</dbReference>
<dbReference type="Pfam" id="PF00106">
    <property type="entry name" value="adh_short"/>
    <property type="match status" value="1"/>
</dbReference>
<dbReference type="GO" id="GO:0016491">
    <property type="term" value="F:oxidoreductase activity"/>
    <property type="evidence" value="ECO:0007669"/>
    <property type="project" value="UniProtKB-KW"/>
</dbReference>
<comment type="caution">
    <text evidence="2">The sequence shown here is derived from an EMBL/GenBank/DDBJ whole genome shotgun (WGS) entry which is preliminary data.</text>
</comment>
<dbReference type="RefSeq" id="WP_004051864.1">
    <property type="nucleotide sequence ID" value="NZ_AOMC01000051.1"/>
</dbReference>
<keyword evidence="1" id="KW-0560">Oxidoreductase</keyword>
<dbReference type="STRING" id="931277.C448_03201"/>
<dbReference type="PRINTS" id="PR00081">
    <property type="entry name" value="GDHRDH"/>
</dbReference>
<reference evidence="2 3" key="1">
    <citation type="journal article" date="2014" name="PLoS Genet.">
        <title>Phylogenetically driven sequencing of extremely halophilic archaea reveals strategies for static and dynamic osmo-response.</title>
        <authorList>
            <person name="Becker E.A."/>
            <person name="Seitzer P.M."/>
            <person name="Tritt A."/>
            <person name="Larsen D."/>
            <person name="Krusor M."/>
            <person name="Yao A.I."/>
            <person name="Wu D."/>
            <person name="Madern D."/>
            <person name="Eisen J.A."/>
            <person name="Darling A.E."/>
            <person name="Facciotti M.T."/>
        </authorList>
    </citation>
    <scope>NUCLEOTIDE SEQUENCE [LARGE SCALE GENOMIC DNA]</scope>
    <source>
        <strain evidence="2 3">DSM 1307</strain>
    </source>
</reference>
<dbReference type="SUPFAM" id="SSF51735">
    <property type="entry name" value="NAD(P)-binding Rossmann-fold domains"/>
    <property type="match status" value="1"/>
</dbReference>
<protein>
    <submittedName>
        <fullName evidence="2">Short-chain dehydrogenase/reductase SDR</fullName>
    </submittedName>
</protein>
<dbReference type="PATRIC" id="fig|931277.6.peg.614"/>
<accession>M0MRW1</accession>
<dbReference type="AlphaFoldDB" id="M0MRW1"/>
<dbReference type="InterPro" id="IPR036291">
    <property type="entry name" value="NAD(P)-bd_dom_sf"/>
</dbReference>
<organism evidence="2 3">
    <name type="scientific">Halococcus morrhuae DSM 1307</name>
    <dbReference type="NCBI Taxonomy" id="931277"/>
    <lineage>
        <taxon>Archaea</taxon>
        <taxon>Methanobacteriati</taxon>
        <taxon>Methanobacteriota</taxon>
        <taxon>Stenosarchaea group</taxon>
        <taxon>Halobacteria</taxon>
        <taxon>Halobacteriales</taxon>
        <taxon>Halococcaceae</taxon>
        <taxon>Halococcus</taxon>
    </lineage>
</organism>
<proteinExistence type="predicted"/>
<dbReference type="OrthoDB" id="10454at2157"/>
<dbReference type="eggNOG" id="arCOG01264">
    <property type="taxonomic scope" value="Archaea"/>
</dbReference>
<evidence type="ECO:0000313" key="2">
    <source>
        <dbReference type="EMBL" id="EMA48467.1"/>
    </source>
</evidence>
<name>M0MRW1_HALMO</name>
<sequence>MTDTTDLTGQVALVTGATGGIGREIARRLGARGAHVVVTGRSREGGEETVATVERVGGSAQFFRADLATMATVRALAEEFRRRYDRLDVLVTNAGCSRDSRQLTPDGHELTLAVNHLAPYLLTHDLLDMLVETPDARIVATSSTVHSTGEIDFADLRLETDYEAFAAYARSKLANLLFTTELAARVDIPVNAVHPGFVPGSGLYRHASLPTRAFMALAARLPVLSTSVSEAADPLVDLAIDPDADHTYFDRHDPTDPDPRVDDDRLREHLWNVSAALVDVDPDWP</sequence>
<gene>
    <name evidence="2" type="ORF">C448_03201</name>
</gene>
<evidence type="ECO:0000256" key="1">
    <source>
        <dbReference type="ARBA" id="ARBA00023002"/>
    </source>
</evidence>
<dbReference type="EMBL" id="AOMC01000051">
    <property type="protein sequence ID" value="EMA48467.1"/>
    <property type="molecule type" value="Genomic_DNA"/>
</dbReference>
<dbReference type="Gene3D" id="3.40.50.720">
    <property type="entry name" value="NAD(P)-binding Rossmann-like Domain"/>
    <property type="match status" value="1"/>
</dbReference>
<evidence type="ECO:0000313" key="3">
    <source>
        <dbReference type="Proteomes" id="UP000011568"/>
    </source>
</evidence>
<dbReference type="PANTHER" id="PTHR43157:SF31">
    <property type="entry name" value="PHOSPHATIDYLINOSITOL-GLYCAN BIOSYNTHESIS CLASS F PROTEIN"/>
    <property type="match status" value="1"/>
</dbReference>
<dbReference type="InterPro" id="IPR002347">
    <property type="entry name" value="SDR_fam"/>
</dbReference>
<keyword evidence="3" id="KW-1185">Reference proteome</keyword>
<dbReference type="PANTHER" id="PTHR43157">
    <property type="entry name" value="PHOSPHATIDYLINOSITOL-GLYCAN BIOSYNTHESIS CLASS F PROTEIN-RELATED"/>
    <property type="match status" value="1"/>
</dbReference>